<feature type="transmembrane region" description="Helical" evidence="2">
    <location>
        <begin position="6"/>
        <end position="28"/>
    </location>
</feature>
<dbReference type="GO" id="GO:0006707">
    <property type="term" value="P:cholesterol catabolic process"/>
    <property type="evidence" value="ECO:0007669"/>
    <property type="project" value="InterPro"/>
</dbReference>
<dbReference type="GeneTree" id="ENSGT00940000156927"/>
<organism evidence="3 4">
    <name type="scientific">Nothobranchius furzeri</name>
    <name type="common">Turquoise killifish</name>
    <dbReference type="NCBI Taxonomy" id="105023"/>
    <lineage>
        <taxon>Eukaryota</taxon>
        <taxon>Metazoa</taxon>
        <taxon>Chordata</taxon>
        <taxon>Craniata</taxon>
        <taxon>Vertebrata</taxon>
        <taxon>Euteleostomi</taxon>
        <taxon>Actinopterygii</taxon>
        <taxon>Neopterygii</taxon>
        <taxon>Teleostei</taxon>
        <taxon>Neoteleostei</taxon>
        <taxon>Acanthomorphata</taxon>
        <taxon>Ovalentaria</taxon>
        <taxon>Atherinomorphae</taxon>
        <taxon>Cyprinodontiformes</taxon>
        <taxon>Nothobranchiidae</taxon>
        <taxon>Nothobranchius</taxon>
    </lineage>
</organism>
<accession>A0A8C6KM19</accession>
<dbReference type="InterPro" id="IPR001128">
    <property type="entry name" value="Cyt_P450"/>
</dbReference>
<dbReference type="Pfam" id="PF00067">
    <property type="entry name" value="p450"/>
    <property type="match status" value="2"/>
</dbReference>
<name>A0A8C6KM19_NOTFU</name>
<evidence type="ECO:0008006" key="5">
    <source>
        <dbReference type="Google" id="ProtNLM"/>
    </source>
</evidence>
<evidence type="ECO:0000256" key="1">
    <source>
        <dbReference type="ARBA" id="ARBA00010617"/>
    </source>
</evidence>
<dbReference type="GO" id="GO:0033781">
    <property type="term" value="F:cholesterol 24-hydroxylase activity"/>
    <property type="evidence" value="ECO:0007669"/>
    <property type="project" value="InterPro"/>
</dbReference>
<protein>
    <recommendedName>
        <fullName evidence="5">Cytochrome P450, family 46, subfamily A, polypeptide 1</fullName>
    </recommendedName>
</protein>
<dbReference type="InterPro" id="IPR039983">
    <property type="entry name" value="CYP46A1"/>
</dbReference>
<dbReference type="PANTHER" id="PTHR24293:SF0">
    <property type="entry name" value="CYP46A1 PROTEIN-RELATED"/>
    <property type="match status" value="1"/>
</dbReference>
<evidence type="ECO:0000313" key="3">
    <source>
        <dbReference type="Ensembl" id="ENSNFUP00015006267.1"/>
    </source>
</evidence>
<proteinExistence type="inferred from homology"/>
<keyword evidence="2" id="KW-0812">Transmembrane</keyword>
<dbReference type="AlphaFoldDB" id="A0A8C6KM19"/>
<dbReference type="PANTHER" id="PTHR24293">
    <property type="entry name" value="CYTOCHROME P450 FAMILY 46 SUBFAMILY A"/>
    <property type="match status" value="1"/>
</dbReference>
<reference evidence="3" key="3">
    <citation type="submission" date="2025-09" db="UniProtKB">
        <authorList>
            <consortium name="Ensembl"/>
        </authorList>
    </citation>
    <scope>IDENTIFICATION</scope>
</reference>
<reference evidence="3" key="1">
    <citation type="submission" date="2014-08" db="EMBL/GenBank/DDBJ databases">
        <authorList>
            <person name="Senf B."/>
            <person name="Petzold A."/>
            <person name="Downie B.R."/>
            <person name="Koch P."/>
            <person name="Platzer M."/>
        </authorList>
    </citation>
    <scope>NUCLEOTIDE SEQUENCE [LARGE SCALE GENOMIC DNA]</scope>
    <source>
        <strain evidence="3">GRZ</strain>
    </source>
</reference>
<keyword evidence="2" id="KW-0472">Membrane</keyword>
<keyword evidence="4" id="KW-1185">Reference proteome</keyword>
<dbReference type="GO" id="GO:0020037">
    <property type="term" value="F:heme binding"/>
    <property type="evidence" value="ECO:0007669"/>
    <property type="project" value="InterPro"/>
</dbReference>
<dbReference type="Proteomes" id="UP000694548">
    <property type="component" value="Chromosome sgr04"/>
</dbReference>
<sequence>MGLELFILNFSCLKINVAAFIFLSHYTARTVQLIIMMLQVKLILCDMHFRFQKVLKNEITIIYRAETYGPVCRINILHWIILCITCPEATKEILMSHKYPKTEFIYKRLSHLFGQRFLGNGLLTALDHGLWHKQRRLMNPAFYNLYLSDLMEAFNEKAEDLMGKLADEADNNTVANLQHLAYRVRLSPLQIPEKSHIILRKEVDDVIGMKYNISYEDLGKLTYLSQVLKETLRLYPTAPAVFRKIPEDTAIDGLHVPGGVSCIFSSFVAGRLEKFSKEPLTFDSARFHPDRVLFFQMEAKVVMVKLVQRFDFTLAPGQTFDIQDSALLGPKNGVFCFVKHRK</sequence>
<dbReference type="Ensembl" id="ENSNFUT00015006603.1">
    <property type="protein sequence ID" value="ENSNFUP00015006267.1"/>
    <property type="gene ID" value="ENSNFUG00015003100.1"/>
</dbReference>
<dbReference type="InterPro" id="IPR036396">
    <property type="entry name" value="Cyt_P450_sf"/>
</dbReference>
<dbReference type="GO" id="GO:0005506">
    <property type="term" value="F:iron ion binding"/>
    <property type="evidence" value="ECO:0007669"/>
    <property type="project" value="InterPro"/>
</dbReference>
<keyword evidence="2" id="KW-1133">Transmembrane helix</keyword>
<dbReference type="SUPFAM" id="SSF48264">
    <property type="entry name" value="Cytochrome P450"/>
    <property type="match status" value="1"/>
</dbReference>
<evidence type="ECO:0000313" key="4">
    <source>
        <dbReference type="Proteomes" id="UP000694548"/>
    </source>
</evidence>
<dbReference type="Gene3D" id="1.10.630.10">
    <property type="entry name" value="Cytochrome P450"/>
    <property type="match status" value="2"/>
</dbReference>
<evidence type="ECO:0000256" key="2">
    <source>
        <dbReference type="SAM" id="Phobius"/>
    </source>
</evidence>
<reference evidence="3" key="2">
    <citation type="submission" date="2025-08" db="UniProtKB">
        <authorList>
            <consortium name="Ensembl"/>
        </authorList>
    </citation>
    <scope>IDENTIFICATION</scope>
</reference>
<comment type="similarity">
    <text evidence="1">Belongs to the cytochrome P450 family.</text>
</comment>